<dbReference type="AlphaFoldDB" id="A0AAD4MIR1"/>
<dbReference type="GO" id="GO:0004984">
    <property type="term" value="F:olfactory receptor activity"/>
    <property type="evidence" value="ECO:0007669"/>
    <property type="project" value="TreeGrafter"/>
</dbReference>
<organism evidence="6 7">
    <name type="scientific">Ditylenchus destructor</name>
    <dbReference type="NCBI Taxonomy" id="166010"/>
    <lineage>
        <taxon>Eukaryota</taxon>
        <taxon>Metazoa</taxon>
        <taxon>Ecdysozoa</taxon>
        <taxon>Nematoda</taxon>
        <taxon>Chromadorea</taxon>
        <taxon>Rhabditida</taxon>
        <taxon>Tylenchina</taxon>
        <taxon>Tylenchomorpha</taxon>
        <taxon>Sphaerularioidea</taxon>
        <taxon>Anguinidae</taxon>
        <taxon>Anguininae</taxon>
        <taxon>Ditylenchus</taxon>
    </lineage>
</organism>
<keyword evidence="3 5" id="KW-1133">Transmembrane helix</keyword>
<proteinExistence type="predicted"/>
<evidence type="ECO:0000256" key="3">
    <source>
        <dbReference type="ARBA" id="ARBA00022989"/>
    </source>
</evidence>
<keyword evidence="2 5" id="KW-0812">Transmembrane</keyword>
<feature type="transmembrane region" description="Helical" evidence="5">
    <location>
        <begin position="5"/>
        <end position="24"/>
    </location>
</feature>
<reference evidence="6" key="1">
    <citation type="submission" date="2022-01" db="EMBL/GenBank/DDBJ databases">
        <title>Genome Sequence Resource for Two Populations of Ditylenchus destructor, the Migratory Endoparasitic Phytonematode.</title>
        <authorList>
            <person name="Zhang H."/>
            <person name="Lin R."/>
            <person name="Xie B."/>
        </authorList>
    </citation>
    <scope>NUCLEOTIDE SEQUENCE</scope>
    <source>
        <strain evidence="6">BazhouSP</strain>
    </source>
</reference>
<evidence type="ECO:0000313" key="6">
    <source>
        <dbReference type="EMBL" id="KAI1695398.1"/>
    </source>
</evidence>
<keyword evidence="4 5" id="KW-0472">Membrane</keyword>
<dbReference type="SUPFAM" id="SSF81321">
    <property type="entry name" value="Family A G protein-coupled receptor-like"/>
    <property type="match status" value="1"/>
</dbReference>
<evidence type="ECO:0000256" key="4">
    <source>
        <dbReference type="ARBA" id="ARBA00023136"/>
    </source>
</evidence>
<feature type="transmembrane region" description="Helical" evidence="5">
    <location>
        <begin position="184"/>
        <end position="206"/>
    </location>
</feature>
<comment type="caution">
    <text evidence="6">The sequence shown here is derived from an EMBL/GenBank/DDBJ whole genome shotgun (WGS) entry which is preliminary data.</text>
</comment>
<dbReference type="PANTHER" id="PTHR31357:SF18">
    <property type="entry name" value="SERPENTINE RECEPTOR, CLASS T"/>
    <property type="match status" value="1"/>
</dbReference>
<dbReference type="Pfam" id="PF10292">
    <property type="entry name" value="7TM_GPCR_Srab"/>
    <property type="match status" value="1"/>
</dbReference>
<dbReference type="GO" id="GO:0016020">
    <property type="term" value="C:membrane"/>
    <property type="evidence" value="ECO:0007669"/>
    <property type="project" value="UniProtKB-SubCell"/>
</dbReference>
<evidence type="ECO:0000313" key="7">
    <source>
        <dbReference type="Proteomes" id="UP001201812"/>
    </source>
</evidence>
<evidence type="ECO:0000256" key="2">
    <source>
        <dbReference type="ARBA" id="ARBA00022692"/>
    </source>
</evidence>
<dbReference type="PANTHER" id="PTHR31357">
    <property type="entry name" value="SERPENTINE RECEPTOR CLASS ALPHA-10"/>
    <property type="match status" value="1"/>
</dbReference>
<feature type="transmembrane region" description="Helical" evidence="5">
    <location>
        <begin position="84"/>
        <end position="109"/>
    </location>
</feature>
<accession>A0AAD4MIR1</accession>
<keyword evidence="7" id="KW-1185">Reference proteome</keyword>
<sequence length="283" mass="32921">MTNIIILYAVNSVFLIGVQLRYQIPLLLHAEPCDYLTSLWLNIPLRLPSYIYVTAFVLFHFALTTERARATIFARRYEQEGSSYAFFCIIIIWTLTAVINGYMVVLALNDPSFRDKPALYITITAETNASYLICMNFFYLIMVIITATIDYFLLHTNRRNRSKVKDYSLSRSYQINENILIMKLLWPLDICFAVVFAIYLIGTIWIRLIRDKLTIAHFMADYGAITMILPMHSIVTLLLYLNFVKNQKLRVAAVIVPGDPTEKHFEQLESQWMSTQNRDNKAR</sequence>
<evidence type="ECO:0000256" key="1">
    <source>
        <dbReference type="ARBA" id="ARBA00004141"/>
    </source>
</evidence>
<dbReference type="Gene3D" id="1.20.1070.10">
    <property type="entry name" value="Rhodopsin 7-helix transmembrane proteins"/>
    <property type="match status" value="1"/>
</dbReference>
<feature type="transmembrane region" description="Helical" evidence="5">
    <location>
        <begin position="44"/>
        <end position="63"/>
    </location>
</feature>
<dbReference type="EMBL" id="JAKKPZ010000407">
    <property type="protein sequence ID" value="KAI1695398.1"/>
    <property type="molecule type" value="Genomic_DNA"/>
</dbReference>
<feature type="transmembrane region" description="Helical" evidence="5">
    <location>
        <begin position="129"/>
        <end position="153"/>
    </location>
</feature>
<dbReference type="Proteomes" id="UP001201812">
    <property type="component" value="Unassembled WGS sequence"/>
</dbReference>
<dbReference type="InterPro" id="IPR051080">
    <property type="entry name" value="Nematode_rcpt-like_serp_alpha"/>
</dbReference>
<comment type="subcellular location">
    <subcellularLocation>
        <location evidence="1">Membrane</location>
        <topology evidence="1">Multi-pass membrane protein</topology>
    </subcellularLocation>
</comment>
<keyword evidence="6" id="KW-0675">Receptor</keyword>
<name>A0AAD4MIR1_9BILA</name>
<feature type="transmembrane region" description="Helical" evidence="5">
    <location>
        <begin position="218"/>
        <end position="241"/>
    </location>
</feature>
<gene>
    <name evidence="6" type="ORF">DdX_19596</name>
</gene>
<evidence type="ECO:0000256" key="5">
    <source>
        <dbReference type="SAM" id="Phobius"/>
    </source>
</evidence>
<dbReference type="InterPro" id="IPR019408">
    <property type="entry name" value="7TM_GPCR_serpentine_rcpt_Srab"/>
</dbReference>
<protein>
    <submittedName>
        <fullName evidence="6">Serpentine type 7TM GPCR receptor class ab chemoreceptor domain-containing protein</fullName>
    </submittedName>
</protein>